<dbReference type="Proteomes" id="UP000539538">
    <property type="component" value="Unassembled WGS sequence"/>
</dbReference>
<sequence>MTDNLRAPVQGYSAGIPWSLHLRAWDVYAKKYGRSQTAERLAERGGFGTQELDIFVPGWRDEVSEITRLQEALAAAEAEVERLLPIEAEAAEGREINGELRTKLVEAEARLTALRWAGAGLANIAHNIHQLGAADPSALQSLKSSQIEWDAAIRSLSNDEAPK</sequence>
<evidence type="ECO:0000313" key="1">
    <source>
        <dbReference type="EMBL" id="MBB4649625.1"/>
    </source>
</evidence>
<dbReference type="EMBL" id="JACHOT010000001">
    <property type="protein sequence ID" value="MBB4649625.1"/>
    <property type="molecule type" value="Genomic_DNA"/>
</dbReference>
<dbReference type="RefSeq" id="WP_183261539.1">
    <property type="nucleotide sequence ID" value="NZ_BAAAVZ010000003.1"/>
</dbReference>
<evidence type="ECO:0000313" key="2">
    <source>
        <dbReference type="Proteomes" id="UP000539538"/>
    </source>
</evidence>
<reference evidence="1 2" key="1">
    <citation type="submission" date="2020-08" db="EMBL/GenBank/DDBJ databases">
        <title>Genomic Encyclopedia of Type Strains, Phase IV (KMG-IV): sequencing the most valuable type-strain genomes for metagenomic binning, comparative biology and taxonomic classification.</title>
        <authorList>
            <person name="Goeker M."/>
        </authorList>
    </citation>
    <scope>NUCLEOTIDE SEQUENCE [LARGE SCALE GENOMIC DNA]</scope>
    <source>
        <strain evidence="1 2">DSM 7050</strain>
    </source>
</reference>
<gene>
    <name evidence="1" type="ORF">GGQ99_001347</name>
</gene>
<name>A0ABR6KYL0_9HYPH</name>
<proteinExistence type="predicted"/>
<organism evidence="1 2">
    <name type="scientific">Aminobacter niigataensis</name>
    <dbReference type="NCBI Taxonomy" id="83265"/>
    <lineage>
        <taxon>Bacteria</taxon>
        <taxon>Pseudomonadati</taxon>
        <taxon>Pseudomonadota</taxon>
        <taxon>Alphaproteobacteria</taxon>
        <taxon>Hyphomicrobiales</taxon>
        <taxon>Phyllobacteriaceae</taxon>
        <taxon>Aminobacter</taxon>
    </lineage>
</organism>
<accession>A0ABR6KYL0</accession>
<protein>
    <submittedName>
        <fullName evidence="1">Uncharacterized protein</fullName>
    </submittedName>
</protein>
<comment type="caution">
    <text evidence="1">The sequence shown here is derived from an EMBL/GenBank/DDBJ whole genome shotgun (WGS) entry which is preliminary data.</text>
</comment>
<keyword evidence="2" id="KW-1185">Reference proteome</keyword>